<dbReference type="Proteomes" id="UP000597853">
    <property type="component" value="Unassembled WGS sequence"/>
</dbReference>
<name>A0ABQ2SWY5_STREZ</name>
<evidence type="ECO:0000313" key="2">
    <source>
        <dbReference type="Proteomes" id="UP000597853"/>
    </source>
</evidence>
<keyword evidence="2" id="KW-1185">Reference proteome</keyword>
<gene>
    <name evidence="1" type="ORF">GCM10010285_21320</name>
</gene>
<proteinExistence type="predicted"/>
<reference evidence="2" key="1">
    <citation type="journal article" date="2019" name="Int. J. Syst. Evol. Microbiol.">
        <title>The Global Catalogue of Microorganisms (GCM) 10K type strain sequencing project: providing services to taxonomists for standard genome sequencing and annotation.</title>
        <authorList>
            <consortium name="The Broad Institute Genomics Platform"/>
            <consortium name="The Broad Institute Genome Sequencing Center for Infectious Disease"/>
            <person name="Wu L."/>
            <person name="Ma J."/>
        </authorList>
    </citation>
    <scope>NUCLEOTIDE SEQUENCE [LARGE SCALE GENOMIC DNA]</scope>
    <source>
        <strain evidence="2">JCM 4416</strain>
    </source>
</reference>
<evidence type="ECO:0000313" key="1">
    <source>
        <dbReference type="EMBL" id="GGS41603.1"/>
    </source>
</evidence>
<protein>
    <submittedName>
        <fullName evidence="1">Uncharacterized protein</fullName>
    </submittedName>
</protein>
<dbReference type="EMBL" id="BMTX01000004">
    <property type="protein sequence ID" value="GGS41603.1"/>
    <property type="molecule type" value="Genomic_DNA"/>
</dbReference>
<sequence length="98" mass="10415">MPGTDKGGTVRGPTLSGAVLSPVEITSASVQLGDVIQVGGQQCRVTDLFQLPGGAKRLVFDSGELLTIHTGTRLIALRLVRVRGGDPTRALTTRRHRR</sequence>
<organism evidence="1 2">
    <name type="scientific">Streptomyces pseudogriseolus</name>
    <name type="common">Streptomyces gancidicus</name>
    <name type="synonym">Streptomyces rubiginosus</name>
    <dbReference type="NCBI Taxonomy" id="36817"/>
    <lineage>
        <taxon>Bacteria</taxon>
        <taxon>Bacillati</taxon>
        <taxon>Actinomycetota</taxon>
        <taxon>Actinomycetes</taxon>
        <taxon>Kitasatosporales</taxon>
        <taxon>Streptomycetaceae</taxon>
        <taxon>Streptomyces</taxon>
        <taxon>Streptomyces pseudogriseolus group</taxon>
    </lineage>
</organism>
<comment type="caution">
    <text evidence="1">The sequence shown here is derived from an EMBL/GenBank/DDBJ whole genome shotgun (WGS) entry which is preliminary data.</text>
</comment>
<accession>A0ABQ2SWY5</accession>